<dbReference type="EMBL" id="JAFIQS010000010">
    <property type="protein sequence ID" value="KAG5165372.1"/>
    <property type="molecule type" value="Genomic_DNA"/>
</dbReference>
<evidence type="ECO:0000256" key="3">
    <source>
        <dbReference type="RuleBase" id="RU003616"/>
    </source>
</evidence>
<proteinExistence type="inferred from homology"/>
<name>A0A8H7XR87_PSICU</name>
<feature type="compositionally biased region" description="Basic and acidic residues" evidence="4">
    <location>
        <begin position="89"/>
        <end position="98"/>
    </location>
</feature>
<feature type="compositionally biased region" description="Polar residues" evidence="4">
    <location>
        <begin position="99"/>
        <end position="111"/>
    </location>
</feature>
<dbReference type="CDD" id="cd06464">
    <property type="entry name" value="ACD_sHsps-like"/>
    <property type="match status" value="1"/>
</dbReference>
<dbReference type="SUPFAM" id="SSF49764">
    <property type="entry name" value="HSP20-like chaperones"/>
    <property type="match status" value="1"/>
</dbReference>
<accession>A0A8H7XR87</accession>
<organism evidence="6">
    <name type="scientific">Psilocybe cubensis</name>
    <name type="common">Psychedelic mushroom</name>
    <name type="synonym">Stropharia cubensis</name>
    <dbReference type="NCBI Taxonomy" id="181762"/>
    <lineage>
        <taxon>Eukaryota</taxon>
        <taxon>Fungi</taxon>
        <taxon>Dikarya</taxon>
        <taxon>Basidiomycota</taxon>
        <taxon>Agaricomycotina</taxon>
        <taxon>Agaricomycetes</taxon>
        <taxon>Agaricomycetidae</taxon>
        <taxon>Agaricales</taxon>
        <taxon>Agaricineae</taxon>
        <taxon>Strophariaceae</taxon>
        <taxon>Psilocybe</taxon>
    </lineage>
</organism>
<evidence type="ECO:0000256" key="2">
    <source>
        <dbReference type="PROSITE-ProRule" id="PRU00285"/>
    </source>
</evidence>
<dbReference type="PANTHER" id="PTHR11527">
    <property type="entry name" value="HEAT-SHOCK PROTEIN 20 FAMILY MEMBER"/>
    <property type="match status" value="1"/>
</dbReference>
<dbReference type="InterPro" id="IPR008978">
    <property type="entry name" value="HSP20-like_chaperone"/>
</dbReference>
<evidence type="ECO:0000259" key="5">
    <source>
        <dbReference type="PROSITE" id="PS01031"/>
    </source>
</evidence>
<dbReference type="PROSITE" id="PS01031">
    <property type="entry name" value="SHSP"/>
    <property type="match status" value="1"/>
</dbReference>
<sequence length="180" mass="19927">MSIARQLLREMRPLFRVLDEPFSRPSVFHGNIPALSRIDPFQEMFTRPAIDVSDEGEKYKVEADLPGVPKENVEVRIGDNGRSITIEGKVVEKEESHANKSSAKTGASGTDSKAVVKPDESSTTQISTERPFTRNVSFTRTVWLPKPVDTKHVSAKMEHGVLTITVNKTHDKASTVVAID</sequence>
<dbReference type="AlphaFoldDB" id="A0A8H7XR87"/>
<protein>
    <recommendedName>
        <fullName evidence="5">SHSP domain-containing protein</fullName>
    </recommendedName>
</protein>
<dbReference type="Gene3D" id="2.60.40.790">
    <property type="match status" value="1"/>
</dbReference>
<dbReference type="InterPro" id="IPR031107">
    <property type="entry name" value="Small_HSP"/>
</dbReference>
<reference evidence="6" key="1">
    <citation type="submission" date="2021-02" db="EMBL/GenBank/DDBJ databases">
        <title>Psilocybe cubensis genome.</title>
        <authorList>
            <person name="Mckernan K.J."/>
            <person name="Crawford S."/>
            <person name="Trippe A."/>
            <person name="Kane L.T."/>
            <person name="Mclaughlin S."/>
        </authorList>
    </citation>
    <scope>NUCLEOTIDE SEQUENCE [LARGE SCALE GENOMIC DNA]</scope>
    <source>
        <strain evidence="6">MGC-MH-2018</strain>
    </source>
</reference>
<keyword evidence="1" id="KW-0346">Stress response</keyword>
<comment type="similarity">
    <text evidence="2 3">Belongs to the small heat shock protein (HSP20) family.</text>
</comment>
<feature type="domain" description="SHSP" evidence="5">
    <location>
        <begin position="41"/>
        <end position="180"/>
    </location>
</feature>
<evidence type="ECO:0000256" key="1">
    <source>
        <dbReference type="ARBA" id="ARBA00023016"/>
    </source>
</evidence>
<evidence type="ECO:0000256" key="4">
    <source>
        <dbReference type="SAM" id="MobiDB-lite"/>
    </source>
</evidence>
<gene>
    <name evidence="6" type="ORF">JR316_010068</name>
</gene>
<comment type="caution">
    <text evidence="6">The sequence shown here is derived from an EMBL/GenBank/DDBJ whole genome shotgun (WGS) entry which is preliminary data.</text>
</comment>
<dbReference type="InterPro" id="IPR002068">
    <property type="entry name" value="A-crystallin/Hsp20_dom"/>
</dbReference>
<feature type="region of interest" description="Disordered" evidence="4">
    <location>
        <begin position="89"/>
        <end position="128"/>
    </location>
</feature>
<evidence type="ECO:0000313" key="6">
    <source>
        <dbReference type="EMBL" id="KAG5165372.1"/>
    </source>
</evidence>
<dbReference type="Pfam" id="PF00011">
    <property type="entry name" value="HSP20"/>
    <property type="match status" value="2"/>
</dbReference>